<dbReference type="Proteomes" id="UP000594571">
    <property type="component" value="Chromosome"/>
</dbReference>
<dbReference type="RefSeq" id="WP_103567046.1">
    <property type="nucleotide sequence ID" value="NZ_CABMKX010000034.1"/>
</dbReference>
<protein>
    <submittedName>
        <fullName evidence="3">DNA-binding protein</fullName>
    </submittedName>
</protein>
<sequence>MIDVVDEKIEKKNEFITPEQFEELFGISIDKQTRLRFSVNYTEKRKAKIPPLPYIRIGKRILYRLESVKEWLIEQERR</sequence>
<evidence type="ECO:0000313" key="4">
    <source>
        <dbReference type="Proteomes" id="UP000594508"/>
    </source>
</evidence>
<proteinExistence type="predicted"/>
<dbReference type="Proteomes" id="UP000594508">
    <property type="component" value="Chromosome"/>
</dbReference>
<reference evidence="4 5" key="1">
    <citation type="journal article" date="2018" name="Emerg. Microbes Infect.">
        <title>Genomic analysis of oral Campylobacter concisus strains identified a potential bacterial molecular marker associated with active Crohn's disease.</title>
        <authorList>
            <person name="Liu F."/>
            <person name="Ma R."/>
            <person name="Tay C.Y.A."/>
            <person name="Octavia S."/>
            <person name="Lan R."/>
            <person name="Chung H.K.L."/>
            <person name="Riordan S.M."/>
            <person name="Grimm M.C."/>
            <person name="Leong R.W."/>
            <person name="Tanaka M.M."/>
            <person name="Connor S."/>
            <person name="Zhang L."/>
        </authorList>
    </citation>
    <scope>NUCLEOTIDE SEQUENCE [LARGE SCALE GENOMIC DNA]</scope>
    <source>
        <strain evidence="3 5">H16O-S1</strain>
        <strain evidence="2 4">P1CDO2</strain>
    </source>
</reference>
<dbReference type="EMBL" id="CP049263">
    <property type="protein sequence ID" value="QPH97248.1"/>
    <property type="molecule type" value="Genomic_DNA"/>
</dbReference>
<dbReference type="AlphaFoldDB" id="A0A7S9RCY8"/>
<reference evidence="1" key="4">
    <citation type="submission" date="2021-02" db="EMBL/GenBank/DDBJ databases">
        <title>Infant gut strain persistence is associated with maternal origin, phylogeny, and functional potential including surface adhesion and iron acquisition.</title>
        <authorList>
            <person name="Lou Y.C."/>
        </authorList>
    </citation>
    <scope>NUCLEOTIDE SEQUENCE</scope>
    <source>
        <strain evidence="1">L3_101_000G1_dasL3_101_000G1_concoct_7_sub</strain>
    </source>
</reference>
<evidence type="ECO:0000313" key="2">
    <source>
        <dbReference type="EMBL" id="QPH89395.1"/>
    </source>
</evidence>
<dbReference type="EMBL" id="JAHAKR010000176">
    <property type="protein sequence ID" value="MBS5830106.1"/>
    <property type="molecule type" value="Genomic_DNA"/>
</dbReference>
<gene>
    <name evidence="3" type="ORF">CVS89_02990</name>
    <name evidence="2" type="ORF">CVT00_06940</name>
    <name evidence="1" type="ORF">KIC69_04655</name>
</gene>
<dbReference type="GO" id="GO:0003677">
    <property type="term" value="F:DNA binding"/>
    <property type="evidence" value="ECO:0007669"/>
    <property type="project" value="UniProtKB-KW"/>
</dbReference>
<evidence type="ECO:0000313" key="5">
    <source>
        <dbReference type="Proteomes" id="UP000594571"/>
    </source>
</evidence>
<keyword evidence="3" id="KW-0238">DNA-binding</keyword>
<evidence type="ECO:0000313" key="3">
    <source>
        <dbReference type="EMBL" id="QPH97248.1"/>
    </source>
</evidence>
<dbReference type="EMBL" id="CP060707">
    <property type="protein sequence ID" value="QPH89395.1"/>
    <property type="molecule type" value="Genomic_DNA"/>
</dbReference>
<organism evidence="2 4">
    <name type="scientific">Campylobacter concisus</name>
    <dbReference type="NCBI Taxonomy" id="199"/>
    <lineage>
        <taxon>Bacteria</taxon>
        <taxon>Pseudomonadati</taxon>
        <taxon>Campylobacterota</taxon>
        <taxon>Epsilonproteobacteria</taxon>
        <taxon>Campylobacterales</taxon>
        <taxon>Campylobacteraceae</taxon>
        <taxon>Campylobacter</taxon>
    </lineage>
</organism>
<reference evidence="2" key="3">
    <citation type="submission" date="2020-08" db="EMBL/GenBank/DDBJ databases">
        <title>Analysis of Completed Campylobacter concisus Genomes Identified Genomospecies Features, Novel plasmids and Their Association with Severe Ulcerative Colitis.</title>
        <authorList>
            <person name="Zhang L."/>
        </authorList>
    </citation>
    <scope>NUCLEOTIDE SEQUENCE</scope>
    <source>
        <strain evidence="2">P1CDO2</strain>
    </source>
</reference>
<reference evidence="3 5" key="2">
    <citation type="journal article" date="2020" name="Microb. Genom.">
        <title>Analysis of complete Campylobacter concisus genomes identifies genomospecies features, secretion systems and novel plasmids and their association with severe ulcerative colitis.</title>
        <authorList>
            <person name="Liu F."/>
            <person name="Chen S."/>
            <person name="Luu L.D.W."/>
            <person name="Lee S.A."/>
            <person name="Tay A.C.Y."/>
            <person name="Wu R."/>
            <person name="Riordan S.M."/>
            <person name="Lan R."/>
            <person name="Liu L."/>
            <person name="Zhang L."/>
        </authorList>
    </citation>
    <scope>NUCLEOTIDE SEQUENCE [LARGE SCALE GENOMIC DNA]</scope>
    <source>
        <strain evidence="3 5">H16O-S1</strain>
    </source>
</reference>
<evidence type="ECO:0000313" key="1">
    <source>
        <dbReference type="EMBL" id="MBS5830106.1"/>
    </source>
</evidence>
<name>A0A7S9RCY8_9BACT</name>
<accession>A0A7S9RCY8</accession>
<dbReference type="Proteomes" id="UP000824019">
    <property type="component" value="Unassembled WGS sequence"/>
</dbReference>